<dbReference type="Proteomes" id="UP001165960">
    <property type="component" value="Unassembled WGS sequence"/>
</dbReference>
<proteinExistence type="predicted"/>
<reference evidence="1" key="1">
    <citation type="submission" date="2022-04" db="EMBL/GenBank/DDBJ databases">
        <title>Genome of the entomopathogenic fungus Entomophthora muscae.</title>
        <authorList>
            <person name="Elya C."/>
            <person name="Lovett B.R."/>
            <person name="Lee E."/>
            <person name="Macias A.M."/>
            <person name="Hajek A.E."/>
            <person name="De Bivort B.L."/>
            <person name="Kasson M.T."/>
            <person name="De Fine Licht H.H."/>
            <person name="Stajich J.E."/>
        </authorList>
    </citation>
    <scope>NUCLEOTIDE SEQUENCE</scope>
    <source>
        <strain evidence="1">Berkeley</strain>
    </source>
</reference>
<name>A0ACC2S190_9FUNG</name>
<accession>A0ACC2S190</accession>
<dbReference type="EMBL" id="QTSX02006058">
    <property type="protein sequence ID" value="KAJ9056054.1"/>
    <property type="molecule type" value="Genomic_DNA"/>
</dbReference>
<protein>
    <submittedName>
        <fullName evidence="1">Uncharacterized protein</fullName>
    </submittedName>
</protein>
<evidence type="ECO:0000313" key="1">
    <source>
        <dbReference type="EMBL" id="KAJ9056054.1"/>
    </source>
</evidence>
<organism evidence="1 2">
    <name type="scientific">Entomophthora muscae</name>
    <dbReference type="NCBI Taxonomy" id="34485"/>
    <lineage>
        <taxon>Eukaryota</taxon>
        <taxon>Fungi</taxon>
        <taxon>Fungi incertae sedis</taxon>
        <taxon>Zoopagomycota</taxon>
        <taxon>Entomophthoromycotina</taxon>
        <taxon>Entomophthoromycetes</taxon>
        <taxon>Entomophthorales</taxon>
        <taxon>Entomophthoraceae</taxon>
        <taxon>Entomophthora</taxon>
    </lineage>
</organism>
<comment type="caution">
    <text evidence="1">The sequence shown here is derived from an EMBL/GenBank/DDBJ whole genome shotgun (WGS) entry which is preliminary data.</text>
</comment>
<evidence type="ECO:0000313" key="2">
    <source>
        <dbReference type="Proteomes" id="UP001165960"/>
    </source>
</evidence>
<gene>
    <name evidence="1" type="ORF">DSO57_1037015</name>
</gene>
<keyword evidence="2" id="KW-1185">Reference proteome</keyword>
<sequence length="115" mass="13432">MITPKKETTQLEDQTSEYDSMTCLSYVAYPLSGRLCHPIPVMYEEHKGWYSNLINTAVGFVLHFWLHYVTPQLFISNYKLKSVAHMTWKTFMCQQKPSTHLLMISFHLSSKCQPP</sequence>